<feature type="domain" description="BioF2-like acetyltransferase" evidence="1">
    <location>
        <begin position="169"/>
        <end position="318"/>
    </location>
</feature>
<evidence type="ECO:0000313" key="3">
    <source>
        <dbReference type="Proteomes" id="UP000078263"/>
    </source>
</evidence>
<evidence type="ECO:0000313" key="2">
    <source>
        <dbReference type="EMBL" id="ANK12601.1"/>
    </source>
</evidence>
<sequence length="354" mass="37425">MYESRIAADHLTVAAVPGLAPEIDALAACNVPGRRFLRRAWYGAGGNKGARSLVLRGGDGAVLAVIPTVPFGPAIACARKVPGPYWPLRSPLLARDCTAAALAHAFDDPAAHSLGPVWRAGPARADDPAIIMLRDAARQAGWSVLVRPAGTGWVVDCNAARAENWPRASTARRLARLERRLAHHGKSEWRIVRGRDWSEAVLEELAAVEAASWIAATTDGSGAKFMAPHQRAAWRSVLADAVLADMLCATILTIDGTAVAFSFDLDDGPVRYGIAGTYRSPFAKAEVGKLANYRALADAIGAGQDVVDLGAGDSGYKRAMGARAGYELGDYLFVRSAAAARVIARFWGPAAKHG</sequence>
<dbReference type="InterPro" id="IPR038740">
    <property type="entry name" value="BioF2-like_GNAT_dom"/>
</dbReference>
<evidence type="ECO:0000259" key="1">
    <source>
        <dbReference type="Pfam" id="PF13480"/>
    </source>
</evidence>
<proteinExistence type="predicted"/>
<dbReference type="OrthoDB" id="7402898at2"/>
<dbReference type="RefSeq" id="WP_068350511.1">
    <property type="nucleotide sequence ID" value="NZ_CP016033.1"/>
</dbReference>
<name>A0A192D3M1_9SPHN</name>
<dbReference type="KEGG" id="pns:A9D12_06155"/>
<keyword evidence="3" id="KW-1185">Reference proteome</keyword>
<organism evidence="2 3">
    <name type="scientific">Erythrobacter neustonensis</name>
    <dbReference type="NCBI Taxonomy" id="1112"/>
    <lineage>
        <taxon>Bacteria</taxon>
        <taxon>Pseudomonadati</taxon>
        <taxon>Pseudomonadota</taxon>
        <taxon>Alphaproteobacteria</taxon>
        <taxon>Sphingomonadales</taxon>
        <taxon>Erythrobacteraceae</taxon>
        <taxon>Erythrobacter/Porphyrobacter group</taxon>
        <taxon>Erythrobacter</taxon>
    </lineage>
</organism>
<accession>A0A192D3M1</accession>
<dbReference type="Proteomes" id="UP000078263">
    <property type="component" value="Chromosome"/>
</dbReference>
<gene>
    <name evidence="2" type="ORF">A9D12_06155</name>
</gene>
<dbReference type="SUPFAM" id="SSF55729">
    <property type="entry name" value="Acyl-CoA N-acyltransferases (Nat)"/>
    <property type="match status" value="1"/>
</dbReference>
<dbReference type="InterPro" id="IPR016181">
    <property type="entry name" value="Acyl_CoA_acyltransferase"/>
</dbReference>
<dbReference type="EMBL" id="CP016033">
    <property type="protein sequence ID" value="ANK12601.1"/>
    <property type="molecule type" value="Genomic_DNA"/>
</dbReference>
<reference evidence="2 3" key="1">
    <citation type="submission" date="2016-05" db="EMBL/GenBank/DDBJ databases">
        <title>Compelete Genome Sequence of Bacteriochlorophyll-Synthesizing Bacterium Porphyrobacter neustonensis DSM 9434.</title>
        <authorList>
            <person name="Shi X.-L."/>
            <person name="Wu Y.-H."/>
            <person name="Cheng H."/>
            <person name="Xu L."/>
            <person name="Zhang X.-Q."/>
            <person name="Wang C.-S."/>
            <person name="Xu X.-W."/>
        </authorList>
    </citation>
    <scope>NUCLEOTIDE SEQUENCE [LARGE SCALE GENOMIC DNA]</scope>
    <source>
        <strain evidence="2 3">DSM 9434</strain>
    </source>
</reference>
<dbReference type="AlphaFoldDB" id="A0A192D3M1"/>
<dbReference type="Pfam" id="PF13480">
    <property type="entry name" value="Acetyltransf_6"/>
    <property type="match status" value="1"/>
</dbReference>
<dbReference type="STRING" id="1112.A9D12_06155"/>
<protein>
    <recommendedName>
        <fullName evidence="1">BioF2-like acetyltransferase domain-containing protein</fullName>
    </recommendedName>
</protein>